<name>A0AAN5D8D6_9BILA</name>
<dbReference type="GO" id="GO:0005634">
    <property type="term" value="C:nucleus"/>
    <property type="evidence" value="ECO:0007669"/>
    <property type="project" value="UniProtKB-SubCell"/>
</dbReference>
<dbReference type="GO" id="GO:0000981">
    <property type="term" value="F:DNA-binding transcription factor activity, RNA polymerase II-specific"/>
    <property type="evidence" value="ECO:0007669"/>
    <property type="project" value="TreeGrafter"/>
</dbReference>
<feature type="non-terminal residue" evidence="5">
    <location>
        <position position="153"/>
    </location>
</feature>
<dbReference type="AlphaFoldDB" id="A0AAN5D8D6"/>
<organism evidence="5 6">
    <name type="scientific">Pristionchus mayeri</name>
    <dbReference type="NCBI Taxonomy" id="1317129"/>
    <lineage>
        <taxon>Eukaryota</taxon>
        <taxon>Metazoa</taxon>
        <taxon>Ecdysozoa</taxon>
        <taxon>Nematoda</taxon>
        <taxon>Chromadorea</taxon>
        <taxon>Rhabditida</taxon>
        <taxon>Rhabditina</taxon>
        <taxon>Diplogasteromorpha</taxon>
        <taxon>Diplogasteroidea</taxon>
        <taxon>Neodiplogasteridae</taxon>
        <taxon>Pristionchus</taxon>
    </lineage>
</organism>
<keyword evidence="6" id="KW-1185">Reference proteome</keyword>
<feature type="non-terminal residue" evidence="5">
    <location>
        <position position="1"/>
    </location>
</feature>
<dbReference type="Pfam" id="PF00178">
    <property type="entry name" value="Ets"/>
    <property type="match status" value="1"/>
</dbReference>
<comment type="similarity">
    <text evidence="1 3">Belongs to the ETS family.</text>
</comment>
<evidence type="ECO:0000256" key="1">
    <source>
        <dbReference type="ARBA" id="ARBA00005562"/>
    </source>
</evidence>
<comment type="caution">
    <text evidence="5">The sequence shown here is derived from an EMBL/GenBank/DDBJ whole genome shotgun (WGS) entry which is preliminary data.</text>
</comment>
<evidence type="ECO:0000313" key="5">
    <source>
        <dbReference type="EMBL" id="GMR58743.1"/>
    </source>
</evidence>
<gene>
    <name evidence="5" type="ORF">PMAYCL1PPCAC_28938</name>
</gene>
<proteinExistence type="inferred from homology"/>
<feature type="domain" description="ETS" evidence="4">
    <location>
        <begin position="42"/>
        <end position="123"/>
    </location>
</feature>
<evidence type="ECO:0000259" key="4">
    <source>
        <dbReference type="PROSITE" id="PS50061"/>
    </source>
</evidence>
<reference evidence="6" key="1">
    <citation type="submission" date="2022-10" db="EMBL/GenBank/DDBJ databases">
        <title>Genome assembly of Pristionchus species.</title>
        <authorList>
            <person name="Yoshida K."/>
            <person name="Sommer R.J."/>
        </authorList>
    </citation>
    <scope>NUCLEOTIDE SEQUENCE [LARGE SCALE GENOMIC DNA]</scope>
    <source>
        <strain evidence="6">RS5460</strain>
    </source>
</reference>
<dbReference type="InterPro" id="IPR036390">
    <property type="entry name" value="WH_DNA-bd_sf"/>
</dbReference>
<protein>
    <recommendedName>
        <fullName evidence="4">ETS domain-containing protein</fullName>
    </recommendedName>
</protein>
<keyword evidence="3" id="KW-0539">Nucleus</keyword>
<dbReference type="SUPFAM" id="SSF46785">
    <property type="entry name" value="Winged helix' DNA-binding domain"/>
    <property type="match status" value="1"/>
</dbReference>
<dbReference type="PANTHER" id="PTHR11849:SF282">
    <property type="entry name" value="ETV5-RELATED PROTEIN ETS96B"/>
    <property type="match status" value="1"/>
</dbReference>
<dbReference type="Gene3D" id="1.10.10.10">
    <property type="entry name" value="Winged helix-like DNA-binding domain superfamily/Winged helix DNA-binding domain"/>
    <property type="match status" value="1"/>
</dbReference>
<dbReference type="InterPro" id="IPR036388">
    <property type="entry name" value="WH-like_DNA-bd_sf"/>
</dbReference>
<evidence type="ECO:0000313" key="6">
    <source>
        <dbReference type="Proteomes" id="UP001328107"/>
    </source>
</evidence>
<dbReference type="InterPro" id="IPR046328">
    <property type="entry name" value="ETS_fam"/>
</dbReference>
<dbReference type="GO" id="GO:0030154">
    <property type="term" value="P:cell differentiation"/>
    <property type="evidence" value="ECO:0007669"/>
    <property type="project" value="TreeGrafter"/>
</dbReference>
<evidence type="ECO:0000256" key="2">
    <source>
        <dbReference type="ARBA" id="ARBA00023125"/>
    </source>
</evidence>
<comment type="subcellular location">
    <subcellularLocation>
        <location evidence="3">Nucleus</location>
    </subcellularLocation>
</comment>
<accession>A0AAN5D8D6</accession>
<dbReference type="PANTHER" id="PTHR11849">
    <property type="entry name" value="ETS"/>
    <property type="match status" value="1"/>
</dbReference>
<dbReference type="EMBL" id="BTRK01000006">
    <property type="protein sequence ID" value="GMR58743.1"/>
    <property type="molecule type" value="Genomic_DNA"/>
</dbReference>
<evidence type="ECO:0000256" key="3">
    <source>
        <dbReference type="RuleBase" id="RU004019"/>
    </source>
</evidence>
<dbReference type="SMART" id="SM00413">
    <property type="entry name" value="ETS"/>
    <property type="match status" value="1"/>
</dbReference>
<keyword evidence="2 3" id="KW-0238">DNA-binding</keyword>
<sequence length="153" mass="17926">SHSVTQAVYKKVRGKSSQKCRIFPDILPVDNTRETIQHSGKDQLWFFLLKLLMDASNKSVIVWTGNQRHFRIKNTESICRLWAEHNGRPLEVKWENIQRTMRACGVNLIFMAVPSKMHKGRNEEGLFGYVIEPANYLKMTTEELDRFIRENCE</sequence>
<dbReference type="InterPro" id="IPR000418">
    <property type="entry name" value="Ets_dom"/>
</dbReference>
<dbReference type="PROSITE" id="PS50061">
    <property type="entry name" value="ETS_DOMAIN_3"/>
    <property type="match status" value="1"/>
</dbReference>
<dbReference type="Proteomes" id="UP001328107">
    <property type="component" value="Unassembled WGS sequence"/>
</dbReference>
<dbReference type="GO" id="GO:0043565">
    <property type="term" value="F:sequence-specific DNA binding"/>
    <property type="evidence" value="ECO:0007669"/>
    <property type="project" value="InterPro"/>
</dbReference>